<protein>
    <recommendedName>
        <fullName evidence="8">PqqA peptide cyclase</fullName>
        <ecNumber evidence="8">1.21.98.4</ecNumber>
    </recommendedName>
    <alternativeName>
        <fullName evidence="8">Coenzyme PQQ synthesis protein E</fullName>
    </alternativeName>
</protein>
<feature type="domain" description="Radical SAM core" evidence="9">
    <location>
        <begin position="17"/>
        <end position="229"/>
    </location>
</feature>
<dbReference type="Pfam" id="PF13186">
    <property type="entry name" value="SPASM"/>
    <property type="match status" value="1"/>
</dbReference>
<keyword evidence="4 8" id="KW-0884">PQQ biosynthesis</keyword>
<dbReference type="SMART" id="SM00729">
    <property type="entry name" value="Elp3"/>
    <property type="match status" value="1"/>
</dbReference>
<dbReference type="NCBIfam" id="TIGR02109">
    <property type="entry name" value="PQQ_syn_pqqE"/>
    <property type="match status" value="1"/>
</dbReference>
<evidence type="ECO:0000313" key="11">
    <source>
        <dbReference type="Proteomes" id="UP000198703"/>
    </source>
</evidence>
<feature type="binding site" evidence="8">
    <location>
        <position position="31"/>
    </location>
    <ligand>
        <name>[4Fe-4S] cluster</name>
        <dbReference type="ChEBI" id="CHEBI:49883"/>
        <note>4Fe-4S-S-AdoMet</note>
    </ligand>
</feature>
<keyword evidence="7 8" id="KW-0411">Iron-sulfur</keyword>
<comment type="pathway">
    <text evidence="8">Cofactor biosynthesis; pyrroloquinoline quinone biosynthesis.</text>
</comment>
<accession>A0A1H4DT67</accession>
<comment type="cofactor">
    <cofactor evidence="8">
        <name>[4Fe-4S] cluster</name>
        <dbReference type="ChEBI" id="CHEBI:49883"/>
    </cofactor>
    <text evidence="8">Binds 1 [4Fe-4S] cluster. The cluster is coordinated with 3 cysteines and an exchangeable S-adenosyl-L-methionine.</text>
</comment>
<evidence type="ECO:0000256" key="2">
    <source>
        <dbReference type="ARBA" id="ARBA00022691"/>
    </source>
</evidence>
<keyword evidence="11" id="KW-1185">Reference proteome</keyword>
<dbReference type="CDD" id="cd01335">
    <property type="entry name" value="Radical_SAM"/>
    <property type="match status" value="1"/>
</dbReference>
<dbReference type="GO" id="GO:0016491">
    <property type="term" value="F:oxidoreductase activity"/>
    <property type="evidence" value="ECO:0007669"/>
    <property type="project" value="UniProtKB-KW"/>
</dbReference>
<dbReference type="InterPro" id="IPR013785">
    <property type="entry name" value="Aldolase_TIM"/>
</dbReference>
<dbReference type="EMBL" id="FNQM01000011">
    <property type="protein sequence ID" value="SEA75776.1"/>
    <property type="molecule type" value="Genomic_DNA"/>
</dbReference>
<keyword evidence="3 8" id="KW-0479">Metal-binding</keyword>
<dbReference type="InterPro" id="IPR023885">
    <property type="entry name" value="4Fe4S-binding_SPASM_dom"/>
</dbReference>
<dbReference type="NCBIfam" id="TIGR04085">
    <property type="entry name" value="rSAM_more_4Fe4S"/>
    <property type="match status" value="1"/>
</dbReference>
<sequence length="374" mass="41098">MNDQSPIARPEFDPQAAPAPMAMLAELTHRCPLKCPYCSNPLDLARRSEELTTEEWVRVFHEAARMGVLQLHLSGGEPAARRDLPDILTGAVEAGLYSNLITSGVGLTEKTYAELVARGLDHVQLSIQGTDAETADRIGGYRGGFDAKLRVAEWIGASGVPLTVNAVMHRQNLDRLEQTIELAVRLGARRLEIAHTQYHGWAYRNRAALMPTAAQVKRAGEIAREAAVRLKNVLVIDYVTPDHLATYPKPCMGGWGRVGLNVTPTGKVLPCHAAETITALSFDNVRDRPLAEIWERGEAFTAYRGVDWMPDPCKSCDRRFKDWGGCRCQAFAWNGDAATVDPACSKAPNHAQMREAALAEGGEAHQDAFDYRVM</sequence>
<dbReference type="GO" id="GO:0018189">
    <property type="term" value="P:pyrroloquinoline quinone biosynthetic process"/>
    <property type="evidence" value="ECO:0007669"/>
    <property type="project" value="UniProtKB-UniRule"/>
</dbReference>
<keyword evidence="6 8" id="KW-0408">Iron</keyword>
<dbReference type="SFLD" id="SFLDS00029">
    <property type="entry name" value="Radical_SAM"/>
    <property type="match status" value="1"/>
</dbReference>
<name>A0A1H4DT67_9RHOB</name>
<dbReference type="GO" id="GO:0051539">
    <property type="term" value="F:4 iron, 4 sulfur cluster binding"/>
    <property type="evidence" value="ECO:0007669"/>
    <property type="project" value="UniProtKB-KW"/>
</dbReference>
<keyword evidence="2 8" id="KW-0949">S-adenosyl-L-methionine</keyword>
<keyword evidence="1 8" id="KW-0004">4Fe-4S</keyword>
<evidence type="ECO:0000259" key="9">
    <source>
        <dbReference type="PROSITE" id="PS51918"/>
    </source>
</evidence>
<evidence type="ECO:0000256" key="7">
    <source>
        <dbReference type="ARBA" id="ARBA00023014"/>
    </source>
</evidence>
<evidence type="ECO:0000256" key="4">
    <source>
        <dbReference type="ARBA" id="ARBA00022905"/>
    </source>
</evidence>
<comment type="similarity">
    <text evidence="8">Belongs to the radical SAM superfamily. PqqE family.</text>
</comment>
<keyword evidence="5 8" id="KW-0560">Oxidoreductase</keyword>
<dbReference type="GO" id="GO:1904047">
    <property type="term" value="F:S-adenosyl-L-methionine binding"/>
    <property type="evidence" value="ECO:0007669"/>
    <property type="project" value="UniProtKB-UniRule"/>
</dbReference>
<evidence type="ECO:0000256" key="8">
    <source>
        <dbReference type="HAMAP-Rule" id="MF_00660"/>
    </source>
</evidence>
<dbReference type="PANTHER" id="PTHR11228:SF7">
    <property type="entry name" value="PQQA PEPTIDE CYCLASE"/>
    <property type="match status" value="1"/>
</dbReference>
<dbReference type="InterPro" id="IPR058240">
    <property type="entry name" value="rSAM_sf"/>
</dbReference>
<dbReference type="InterPro" id="IPR050377">
    <property type="entry name" value="Radical_SAM_PqqE_MftC-like"/>
</dbReference>
<dbReference type="Pfam" id="PF04055">
    <property type="entry name" value="Radical_SAM"/>
    <property type="match status" value="1"/>
</dbReference>
<dbReference type="InterPro" id="IPR017200">
    <property type="entry name" value="PqqE-like"/>
</dbReference>
<feature type="binding site" evidence="8">
    <location>
        <position position="38"/>
    </location>
    <ligand>
        <name>[4Fe-4S] cluster</name>
        <dbReference type="ChEBI" id="CHEBI:49883"/>
        <note>4Fe-4S-S-AdoMet</note>
    </ligand>
</feature>
<dbReference type="InterPro" id="IPR011843">
    <property type="entry name" value="PQQ_synth_PqqE_bac"/>
</dbReference>
<evidence type="ECO:0000256" key="5">
    <source>
        <dbReference type="ARBA" id="ARBA00023002"/>
    </source>
</evidence>
<evidence type="ECO:0000256" key="3">
    <source>
        <dbReference type="ARBA" id="ARBA00022723"/>
    </source>
</evidence>
<proteinExistence type="inferred from homology"/>
<dbReference type="CDD" id="cd21119">
    <property type="entry name" value="SPASM_PqqE"/>
    <property type="match status" value="1"/>
</dbReference>
<gene>
    <name evidence="8" type="primary">pqqE</name>
    <name evidence="10" type="ORF">SAMN05444370_11121</name>
</gene>
<dbReference type="EC" id="1.21.98.4" evidence="8"/>
<dbReference type="Proteomes" id="UP000198703">
    <property type="component" value="Unassembled WGS sequence"/>
</dbReference>
<evidence type="ECO:0000256" key="1">
    <source>
        <dbReference type="ARBA" id="ARBA00022485"/>
    </source>
</evidence>
<dbReference type="OrthoDB" id="9792276at2"/>
<dbReference type="AlphaFoldDB" id="A0A1H4DT67"/>
<comment type="catalytic activity">
    <reaction evidence="8">
        <text>[PQQ precursor protein] + S-adenosyl-L-methionine = E-Y cross-linked-[PQQ precursor protein] + 5'-deoxyadenosine + L-methionine + H(+)</text>
        <dbReference type="Rhea" id="RHEA:56836"/>
        <dbReference type="Rhea" id="RHEA-COMP:14800"/>
        <dbReference type="Rhea" id="RHEA-COMP:14801"/>
        <dbReference type="ChEBI" id="CHEBI:15378"/>
        <dbReference type="ChEBI" id="CHEBI:17319"/>
        <dbReference type="ChEBI" id="CHEBI:57844"/>
        <dbReference type="ChEBI" id="CHEBI:59789"/>
        <dbReference type="ChEBI" id="CHEBI:141026"/>
        <dbReference type="ChEBI" id="CHEBI:141027"/>
        <dbReference type="EC" id="1.21.98.4"/>
    </reaction>
</comment>
<dbReference type="PANTHER" id="PTHR11228">
    <property type="entry name" value="RADICAL SAM DOMAIN PROTEIN"/>
    <property type="match status" value="1"/>
</dbReference>
<dbReference type="RefSeq" id="WP_093254776.1">
    <property type="nucleotide sequence ID" value="NZ_FNQM01000011.1"/>
</dbReference>
<dbReference type="InterPro" id="IPR006638">
    <property type="entry name" value="Elp3/MiaA/NifB-like_rSAM"/>
</dbReference>
<dbReference type="GO" id="GO:0009975">
    <property type="term" value="F:cyclase activity"/>
    <property type="evidence" value="ECO:0007669"/>
    <property type="project" value="UniProtKB-UniRule"/>
</dbReference>
<dbReference type="STRING" id="89524.SAMN05444370_11121"/>
<dbReference type="GO" id="GO:0005506">
    <property type="term" value="F:iron ion binding"/>
    <property type="evidence" value="ECO:0007669"/>
    <property type="project" value="UniProtKB-UniRule"/>
</dbReference>
<organism evidence="10 11">
    <name type="scientific">Rubrimonas cliftonensis</name>
    <dbReference type="NCBI Taxonomy" id="89524"/>
    <lineage>
        <taxon>Bacteria</taxon>
        <taxon>Pseudomonadati</taxon>
        <taxon>Pseudomonadota</taxon>
        <taxon>Alphaproteobacteria</taxon>
        <taxon>Rhodobacterales</taxon>
        <taxon>Paracoccaceae</taxon>
        <taxon>Rubrimonas</taxon>
    </lineage>
</organism>
<dbReference type="SFLD" id="SFLDG01067">
    <property type="entry name" value="SPASM/twitch_domain_containing"/>
    <property type="match status" value="1"/>
</dbReference>
<dbReference type="Gene3D" id="3.20.20.70">
    <property type="entry name" value="Aldolase class I"/>
    <property type="match status" value="1"/>
</dbReference>
<dbReference type="SFLD" id="SFLDG01386">
    <property type="entry name" value="main_SPASM_domain-containing"/>
    <property type="match status" value="1"/>
</dbReference>
<dbReference type="PROSITE" id="PS51918">
    <property type="entry name" value="RADICAL_SAM"/>
    <property type="match status" value="1"/>
</dbReference>
<dbReference type="PIRSF" id="PIRSF037420">
    <property type="entry name" value="PQQ_syn_pqqE"/>
    <property type="match status" value="1"/>
</dbReference>
<reference evidence="10 11" key="1">
    <citation type="submission" date="2016-10" db="EMBL/GenBank/DDBJ databases">
        <authorList>
            <person name="de Groot N.N."/>
        </authorList>
    </citation>
    <scope>NUCLEOTIDE SEQUENCE [LARGE SCALE GENOMIC DNA]</scope>
    <source>
        <strain evidence="10 11">DSM 15345</strain>
    </source>
</reference>
<comment type="subunit">
    <text evidence="8">Interacts with PqqD. The interaction is necessary for activity of PqqE.</text>
</comment>
<comment type="function">
    <text evidence="8">Catalyzes the cross-linking of a glutamate residue and a tyrosine residue in the PqqA protein as part of the biosynthesis of pyrroloquinoline quinone (PQQ).</text>
</comment>
<dbReference type="InterPro" id="IPR007197">
    <property type="entry name" value="rSAM"/>
</dbReference>
<dbReference type="UniPathway" id="UPA00539"/>
<feature type="binding site" evidence="8">
    <location>
        <position position="35"/>
    </location>
    <ligand>
        <name>[4Fe-4S] cluster</name>
        <dbReference type="ChEBI" id="CHEBI:49883"/>
        <note>4Fe-4S-S-AdoMet</note>
    </ligand>
</feature>
<dbReference type="HAMAP" id="MF_00660">
    <property type="entry name" value="PqqE"/>
    <property type="match status" value="1"/>
</dbReference>
<evidence type="ECO:0000256" key="6">
    <source>
        <dbReference type="ARBA" id="ARBA00023004"/>
    </source>
</evidence>
<dbReference type="SFLD" id="SFLDF00280">
    <property type="entry name" value="coenzyme_PQQ_synthesis_protein"/>
    <property type="match status" value="1"/>
</dbReference>
<dbReference type="SUPFAM" id="SSF102114">
    <property type="entry name" value="Radical SAM enzymes"/>
    <property type="match status" value="1"/>
</dbReference>
<evidence type="ECO:0000313" key="10">
    <source>
        <dbReference type="EMBL" id="SEA75776.1"/>
    </source>
</evidence>